<dbReference type="Gene3D" id="2.40.170.20">
    <property type="entry name" value="TonB-dependent receptor, beta-barrel domain"/>
    <property type="match status" value="1"/>
</dbReference>
<evidence type="ECO:0000259" key="14">
    <source>
        <dbReference type="Pfam" id="PF00593"/>
    </source>
</evidence>
<accession>U2YNB1</accession>
<dbReference type="GO" id="GO:0006826">
    <property type="term" value="P:iron ion transport"/>
    <property type="evidence" value="ECO:0007669"/>
    <property type="project" value="UniProtKB-KW"/>
</dbReference>
<dbReference type="GO" id="GO:0009279">
    <property type="term" value="C:cell outer membrane"/>
    <property type="evidence" value="ECO:0007669"/>
    <property type="project" value="UniProtKB-SubCell"/>
</dbReference>
<dbReference type="Proteomes" id="UP000016568">
    <property type="component" value="Unassembled WGS sequence"/>
</dbReference>
<evidence type="ECO:0000256" key="12">
    <source>
        <dbReference type="RuleBase" id="RU003357"/>
    </source>
</evidence>
<keyword evidence="7" id="KW-0406">Ion transport</keyword>
<evidence type="ECO:0000256" key="8">
    <source>
        <dbReference type="ARBA" id="ARBA00023077"/>
    </source>
</evidence>
<evidence type="ECO:0000256" key="4">
    <source>
        <dbReference type="ARBA" id="ARBA00022496"/>
    </source>
</evidence>
<keyword evidence="2 11" id="KW-0813">Transport</keyword>
<dbReference type="InterPro" id="IPR039426">
    <property type="entry name" value="TonB-dep_rcpt-like"/>
</dbReference>
<dbReference type="AlphaFoldDB" id="U2YNB1"/>
<evidence type="ECO:0000256" key="3">
    <source>
        <dbReference type="ARBA" id="ARBA00022452"/>
    </source>
</evidence>
<evidence type="ECO:0000256" key="1">
    <source>
        <dbReference type="ARBA" id="ARBA00004571"/>
    </source>
</evidence>
<evidence type="ECO:0000313" key="17">
    <source>
        <dbReference type="Proteomes" id="UP000016568"/>
    </source>
</evidence>
<gene>
    <name evidence="16" type="ORF">NT2_07_00370</name>
</gene>
<dbReference type="Pfam" id="PF07715">
    <property type="entry name" value="Plug"/>
    <property type="match status" value="1"/>
</dbReference>
<evidence type="ECO:0000313" key="16">
    <source>
        <dbReference type="EMBL" id="GAD50037.1"/>
    </source>
</evidence>
<keyword evidence="4" id="KW-0410">Iron transport</keyword>
<evidence type="ECO:0000256" key="11">
    <source>
        <dbReference type="PROSITE-ProRule" id="PRU01360"/>
    </source>
</evidence>
<proteinExistence type="inferred from homology"/>
<dbReference type="Pfam" id="PF00593">
    <property type="entry name" value="TonB_dep_Rec_b-barrel"/>
    <property type="match status" value="1"/>
</dbReference>
<dbReference type="PANTHER" id="PTHR32552:SF81">
    <property type="entry name" value="TONB-DEPENDENT OUTER MEMBRANE RECEPTOR"/>
    <property type="match status" value="1"/>
</dbReference>
<organism evidence="16 17">
    <name type="scientific">Caenibius tardaugens NBRC 16725</name>
    <dbReference type="NCBI Taxonomy" id="1219035"/>
    <lineage>
        <taxon>Bacteria</taxon>
        <taxon>Pseudomonadati</taxon>
        <taxon>Pseudomonadota</taxon>
        <taxon>Alphaproteobacteria</taxon>
        <taxon>Sphingomonadales</taxon>
        <taxon>Erythrobacteraceae</taxon>
        <taxon>Caenibius</taxon>
    </lineage>
</organism>
<evidence type="ECO:0000259" key="15">
    <source>
        <dbReference type="Pfam" id="PF07715"/>
    </source>
</evidence>
<feature type="domain" description="TonB-dependent receptor plug" evidence="15">
    <location>
        <begin position="51"/>
        <end position="160"/>
    </location>
</feature>
<dbReference type="InterPro" id="IPR036942">
    <property type="entry name" value="Beta-barrel_TonB_sf"/>
</dbReference>
<keyword evidence="8 12" id="KW-0798">TonB box</keyword>
<feature type="domain" description="TonB-dependent receptor-like beta-barrel" evidence="14">
    <location>
        <begin position="306"/>
        <end position="726"/>
    </location>
</feature>
<dbReference type="PROSITE" id="PS52016">
    <property type="entry name" value="TONB_DEPENDENT_REC_3"/>
    <property type="match status" value="1"/>
</dbReference>
<keyword evidence="13" id="KW-0732">Signal</keyword>
<feature type="signal peptide" evidence="13">
    <location>
        <begin position="1"/>
        <end position="24"/>
    </location>
</feature>
<comment type="caution">
    <text evidence="16">The sequence shown here is derived from an EMBL/GenBank/DDBJ whole genome shotgun (WGS) entry which is preliminary data.</text>
</comment>
<feature type="chain" id="PRO_5004637647" evidence="13">
    <location>
        <begin position="25"/>
        <end position="761"/>
    </location>
</feature>
<keyword evidence="10 11" id="KW-0998">Cell outer membrane</keyword>
<evidence type="ECO:0000256" key="6">
    <source>
        <dbReference type="ARBA" id="ARBA00023004"/>
    </source>
</evidence>
<dbReference type="CDD" id="cd01347">
    <property type="entry name" value="ligand_gated_channel"/>
    <property type="match status" value="1"/>
</dbReference>
<protein>
    <submittedName>
        <fullName evidence="16">Putative TonB-dependent receptor</fullName>
    </submittedName>
</protein>
<sequence length="761" mass="83186">MHPQRYCYSSAIALAALMASPAMAQEASEPVSSGGGLQEIVVTAQKRAESLQDVPISVSAVSGAMVDSLHATSLKDLQGTVPNIQINNFTNTPNSAVFTIRGIGVIEPDPFAGNTVSIVQDGVPQYFSMGALLDLFDVDRVEVLRGPQGTLFGANTTGGVVNVSTAQPTGEFGGKAEVTIGNYDRIDVKAAIDVPVVEDVLAAKVAVMHSSRDGFYTNIVDGSDMGSRNVTAVRGYLKYTPTSDLNITLSGEYGRARNGAPVVVNGSVPGDLLYAAPGTVYPGQKLPMYQSPCRSTTAPCKAPNKYYSANSSVPDIGNMDTYRATLTIDWDNTGIGDLTAITGYKHFDLLEYTDNDATANPAFQLDTYRHTKGWQLSQELRTSVDLNDSINVLLGGFYLKTHYDHFASLILEFASPGFSQVNTQKQDNWSGSLFAQTFIDVSDKLRLQGGIRYTHEETEMLAGTENFLNPDGPGQFFGSPSIGGFDVKRKKSWDKLGWKLGFDYKASDDLLLYGYYARGFKSGGFVGRISQPQDIGPYGPETVDTFEAGLKADWFDRRLRTNLSLFYTIYKDMQVTQNYILDGDGPTQIGTSIFNAAQSTIKGFELEVTALPVDGLTLNGTLAYLDAKYDKFLFFNSLTGDYDDLKGYRLQNSPKWAATLGATYEFALFGGTATMGAGYSYTASKFLQGLTNTPIVHIQPTHLVRANIGWKPENERWSIELWGNNLFDKRYVEAATWNTGLFSQVAYKAPREYGLSFRFNW</sequence>
<keyword evidence="5 11" id="KW-0812">Transmembrane</keyword>
<reference evidence="16 17" key="1">
    <citation type="submission" date="2013-09" db="EMBL/GenBank/DDBJ databases">
        <title>Whole genome shotgun sequence of Novosphingobium tardaugens NBRC 16725.</title>
        <authorList>
            <person name="Isaki S."/>
            <person name="Hosoyama A."/>
            <person name="Tsuchikane K."/>
            <person name="Katsumata H."/>
            <person name="Ando Y."/>
            <person name="Yamazaki S."/>
            <person name="Fujita N."/>
        </authorList>
    </citation>
    <scope>NUCLEOTIDE SEQUENCE [LARGE SCALE GENOMIC DNA]</scope>
    <source>
        <strain evidence="16 17">NBRC 16725</strain>
    </source>
</reference>
<keyword evidence="3 11" id="KW-1134">Transmembrane beta strand</keyword>
<dbReference type="RefSeq" id="WP_021690855.1">
    <property type="nucleotide sequence ID" value="NZ_BASZ01000007.1"/>
</dbReference>
<evidence type="ECO:0000256" key="13">
    <source>
        <dbReference type="SAM" id="SignalP"/>
    </source>
</evidence>
<dbReference type="InterPro" id="IPR012910">
    <property type="entry name" value="Plug_dom"/>
</dbReference>
<evidence type="ECO:0000256" key="5">
    <source>
        <dbReference type="ARBA" id="ARBA00022692"/>
    </source>
</evidence>
<dbReference type="PANTHER" id="PTHR32552">
    <property type="entry name" value="FERRICHROME IRON RECEPTOR-RELATED"/>
    <property type="match status" value="1"/>
</dbReference>
<dbReference type="SUPFAM" id="SSF56935">
    <property type="entry name" value="Porins"/>
    <property type="match status" value="1"/>
</dbReference>
<keyword evidence="9 11" id="KW-0472">Membrane</keyword>
<name>U2YNB1_9SPHN</name>
<comment type="similarity">
    <text evidence="11 12">Belongs to the TonB-dependent receptor family.</text>
</comment>
<keyword evidence="16" id="KW-0675">Receptor</keyword>
<evidence type="ECO:0000256" key="10">
    <source>
        <dbReference type="ARBA" id="ARBA00023237"/>
    </source>
</evidence>
<dbReference type="EMBL" id="BASZ01000007">
    <property type="protein sequence ID" value="GAD50037.1"/>
    <property type="molecule type" value="Genomic_DNA"/>
</dbReference>
<dbReference type="eggNOG" id="COG4771">
    <property type="taxonomic scope" value="Bacteria"/>
</dbReference>
<keyword evidence="6" id="KW-0408">Iron</keyword>
<keyword evidence="17" id="KW-1185">Reference proteome</keyword>
<evidence type="ECO:0000256" key="2">
    <source>
        <dbReference type="ARBA" id="ARBA00022448"/>
    </source>
</evidence>
<comment type="subcellular location">
    <subcellularLocation>
        <location evidence="1 11">Cell outer membrane</location>
        <topology evidence="1 11">Multi-pass membrane protein</topology>
    </subcellularLocation>
</comment>
<dbReference type="InterPro" id="IPR000531">
    <property type="entry name" value="Beta-barrel_TonB"/>
</dbReference>
<evidence type="ECO:0000256" key="9">
    <source>
        <dbReference type="ARBA" id="ARBA00023136"/>
    </source>
</evidence>
<evidence type="ECO:0000256" key="7">
    <source>
        <dbReference type="ARBA" id="ARBA00023065"/>
    </source>
</evidence>